<evidence type="ECO:0000313" key="1">
    <source>
        <dbReference type="EMBL" id="MDR6268899.1"/>
    </source>
</evidence>
<name>A0ABU1J903_9MICC</name>
<keyword evidence="2" id="KW-1185">Reference proteome</keyword>
<accession>A0ABU1J903</accession>
<dbReference type="Proteomes" id="UP001185069">
    <property type="component" value="Unassembled WGS sequence"/>
</dbReference>
<evidence type="ECO:0000313" key="2">
    <source>
        <dbReference type="Proteomes" id="UP001185069"/>
    </source>
</evidence>
<reference evidence="1 2" key="1">
    <citation type="submission" date="2023-07" db="EMBL/GenBank/DDBJ databases">
        <title>Sequencing the genomes of 1000 actinobacteria strains.</title>
        <authorList>
            <person name="Klenk H.-P."/>
        </authorList>
    </citation>
    <scope>NUCLEOTIDE SEQUENCE [LARGE SCALE GENOMIC DNA]</scope>
    <source>
        <strain evidence="1 2">DSM 14555</strain>
    </source>
</reference>
<evidence type="ECO:0008006" key="3">
    <source>
        <dbReference type="Google" id="ProtNLM"/>
    </source>
</evidence>
<dbReference type="RefSeq" id="WP_309796821.1">
    <property type="nucleotide sequence ID" value="NZ_BAAAHY010000013.1"/>
</dbReference>
<organism evidence="1 2">
    <name type="scientific">Arthrobacter russicus</name>
    <dbReference type="NCBI Taxonomy" id="172040"/>
    <lineage>
        <taxon>Bacteria</taxon>
        <taxon>Bacillati</taxon>
        <taxon>Actinomycetota</taxon>
        <taxon>Actinomycetes</taxon>
        <taxon>Micrococcales</taxon>
        <taxon>Micrococcaceae</taxon>
        <taxon>Arthrobacter</taxon>
    </lineage>
</organism>
<dbReference type="EMBL" id="JAVDQF010000001">
    <property type="protein sequence ID" value="MDR6268899.1"/>
    <property type="molecule type" value="Genomic_DNA"/>
</dbReference>
<proteinExistence type="predicted"/>
<gene>
    <name evidence="1" type="ORF">JOE69_001137</name>
</gene>
<sequence>MSATDPLRAALQNWLETNREKEHARIKLVTFDGIVMKDRYFTTDEVAALLAEHPTPTTHTEYAVKDQSGIFWGHGTDALRVGDDAERYNGMLFTREVTDWAPVKNLSPSPKHVKKWAETLHKEET</sequence>
<comment type="caution">
    <text evidence="1">The sequence shown here is derived from an EMBL/GenBank/DDBJ whole genome shotgun (WGS) entry which is preliminary data.</text>
</comment>
<protein>
    <recommendedName>
        <fullName evidence="3">DUF551 domain-containing protein</fullName>
    </recommendedName>
</protein>